<reference evidence="3 4" key="1">
    <citation type="submission" date="2020-08" db="EMBL/GenBank/DDBJ databases">
        <title>Genomic Encyclopedia of Type Strains, Phase IV (KMG-IV): sequencing the most valuable type-strain genomes for metagenomic binning, comparative biology and taxonomic classification.</title>
        <authorList>
            <person name="Goeker M."/>
        </authorList>
    </citation>
    <scope>NUCLEOTIDE SEQUENCE [LARGE SCALE GENOMIC DNA]</scope>
    <source>
        <strain evidence="3 4">DSM 21255</strain>
    </source>
</reference>
<dbReference type="AlphaFoldDB" id="A0A841R5A2"/>
<evidence type="ECO:0000259" key="2">
    <source>
        <dbReference type="Pfam" id="PF17930"/>
    </source>
</evidence>
<dbReference type="GeneID" id="93486273"/>
<name>A0A841R5A2_9FIRM</name>
<dbReference type="InterPro" id="IPR043167">
    <property type="entry name" value="LpxI_C_sf"/>
</dbReference>
<dbReference type="RefSeq" id="WP_159822333.1">
    <property type="nucleotide sequence ID" value="NZ_CABWNB010000001.1"/>
</dbReference>
<protein>
    <recommendedName>
        <fullName evidence="5">DUF1009 domain-containing protein</fullName>
    </recommendedName>
</protein>
<dbReference type="Gene3D" id="3.40.140.80">
    <property type="match status" value="1"/>
</dbReference>
<dbReference type="EMBL" id="JACHHI010000004">
    <property type="protein sequence ID" value="MBB6477958.1"/>
    <property type="molecule type" value="Genomic_DNA"/>
</dbReference>
<dbReference type="Pfam" id="PF17930">
    <property type="entry name" value="LpxI_N"/>
    <property type="match status" value="1"/>
</dbReference>
<proteinExistence type="predicted"/>
<dbReference type="InterPro" id="IPR010415">
    <property type="entry name" value="LpxI_C"/>
</dbReference>
<sequence length="274" mass="29817">MATVGLLAGIGKLPVTFLREAKRLGERVVTIAVVDAVEPELAQESDQFYQIKITKLGSILKTLQREGVTEATMLGKVTKEILYGNLGIPDWRALQFLRRVRDRKDDTIMLALVDELADIGVTVLDQTRYLTPLMPAPQVFTKRQPTAAEWDDIRFGFALAKQIGALDIGQTVVVARQAAMAIEAIEGTDACIMRGCALARQGAVVVKTAKPQQDVRFDVPAIGLTTLHSLLEHKGAVLAIEAQRTLFVEQEEVIALADQKGVAICAVSAESLSR</sequence>
<evidence type="ECO:0000313" key="3">
    <source>
        <dbReference type="EMBL" id="MBB6477958.1"/>
    </source>
</evidence>
<dbReference type="PANTHER" id="PTHR39962">
    <property type="entry name" value="BLL4848 PROTEIN"/>
    <property type="match status" value="1"/>
</dbReference>
<dbReference type="InterPro" id="IPR053174">
    <property type="entry name" value="LpxI"/>
</dbReference>
<dbReference type="Pfam" id="PF06230">
    <property type="entry name" value="LpxI_C"/>
    <property type="match status" value="1"/>
</dbReference>
<dbReference type="Proteomes" id="UP000591941">
    <property type="component" value="Unassembled WGS sequence"/>
</dbReference>
<dbReference type="Gene3D" id="3.40.50.20">
    <property type="match status" value="1"/>
</dbReference>
<feature type="domain" description="LpxI N-terminal" evidence="2">
    <location>
        <begin position="4"/>
        <end position="131"/>
    </location>
</feature>
<keyword evidence="4" id="KW-1185">Reference proteome</keyword>
<evidence type="ECO:0000313" key="4">
    <source>
        <dbReference type="Proteomes" id="UP000591941"/>
    </source>
</evidence>
<dbReference type="InterPro" id="IPR041255">
    <property type="entry name" value="LpxI_N"/>
</dbReference>
<gene>
    <name evidence="3" type="ORF">HNR45_001011</name>
</gene>
<evidence type="ECO:0008006" key="5">
    <source>
        <dbReference type="Google" id="ProtNLM"/>
    </source>
</evidence>
<dbReference type="OrthoDB" id="9789836at2"/>
<accession>A0A841R5A2</accession>
<dbReference type="PANTHER" id="PTHR39962:SF1">
    <property type="entry name" value="LPXI FAMILY PROTEIN"/>
    <property type="match status" value="1"/>
</dbReference>
<comment type="caution">
    <text evidence="3">The sequence shown here is derived from an EMBL/GenBank/DDBJ whole genome shotgun (WGS) entry which is preliminary data.</text>
</comment>
<feature type="domain" description="LpxI C-terminal" evidence="1">
    <location>
        <begin position="139"/>
        <end position="264"/>
    </location>
</feature>
<organism evidence="3 4">
    <name type="scientific">Negativicoccus succinicivorans</name>
    <dbReference type="NCBI Taxonomy" id="620903"/>
    <lineage>
        <taxon>Bacteria</taxon>
        <taxon>Bacillati</taxon>
        <taxon>Bacillota</taxon>
        <taxon>Negativicutes</taxon>
        <taxon>Veillonellales</taxon>
        <taxon>Veillonellaceae</taxon>
        <taxon>Negativicoccus</taxon>
    </lineage>
</organism>
<evidence type="ECO:0000259" key="1">
    <source>
        <dbReference type="Pfam" id="PF06230"/>
    </source>
</evidence>